<evidence type="ECO:0000313" key="2">
    <source>
        <dbReference type="Proteomes" id="UP000813068"/>
    </source>
</evidence>
<dbReference type="EMBL" id="JAHRGL010000040">
    <property type="protein sequence ID" value="MBV2133780.1"/>
    <property type="molecule type" value="Genomic_DNA"/>
</dbReference>
<gene>
    <name evidence="1" type="ORF">KRX52_13445</name>
</gene>
<proteinExistence type="predicted"/>
<organism evidence="1 2">
    <name type="scientific">Geopseudomonas aromaticivorans</name>
    <dbReference type="NCBI Taxonomy" id="2849492"/>
    <lineage>
        <taxon>Bacteria</taxon>
        <taxon>Pseudomonadati</taxon>
        <taxon>Pseudomonadota</taxon>
        <taxon>Gammaproteobacteria</taxon>
        <taxon>Pseudomonadales</taxon>
        <taxon>Pseudomonadaceae</taxon>
        <taxon>Geopseudomonas</taxon>
    </lineage>
</organism>
<keyword evidence="2" id="KW-1185">Reference proteome</keyword>
<protein>
    <submittedName>
        <fullName evidence="1">Uncharacterized protein</fullName>
    </submittedName>
</protein>
<dbReference type="Proteomes" id="UP000813068">
    <property type="component" value="Unassembled WGS sequence"/>
</dbReference>
<sequence length="63" mass="7143">MSTLTELAQQIALLYPLKDKTAGKRYRIVNELAGLTELEEIGGKPRYIPTRVLRDSRLWDLAG</sequence>
<reference evidence="1 2" key="1">
    <citation type="submission" date="2021-06" db="EMBL/GenBank/DDBJ databases">
        <title>Differences between aerobic and microaerobic xylene degrading microbial communities.</title>
        <authorList>
            <person name="Banerjee S."/>
            <person name="Tancsics A."/>
        </authorList>
    </citation>
    <scope>NUCLEOTIDE SEQUENCE [LARGE SCALE GENOMIC DNA]</scope>
    <source>
        <strain evidence="1 2">MAP12</strain>
    </source>
</reference>
<evidence type="ECO:0000313" key="1">
    <source>
        <dbReference type="EMBL" id="MBV2133780.1"/>
    </source>
</evidence>
<comment type="caution">
    <text evidence="1">The sequence shown here is derived from an EMBL/GenBank/DDBJ whole genome shotgun (WGS) entry which is preliminary data.</text>
</comment>
<dbReference type="RefSeq" id="WP_217682229.1">
    <property type="nucleotide sequence ID" value="NZ_JAHRGL010000040.1"/>
</dbReference>
<name>A0ABS6MYC1_9GAMM</name>
<accession>A0ABS6MYC1</accession>